<reference evidence="12" key="1">
    <citation type="journal article" date="2012" name="Nat. Biotechnol.">
        <title>Draft genome sequence of pigeonpea (Cajanus cajan), an orphan legume crop of resource-poor farmers.</title>
        <authorList>
            <person name="Varshney R.K."/>
            <person name="Chen W."/>
            <person name="Li Y."/>
            <person name="Bharti A.K."/>
            <person name="Saxena R.K."/>
            <person name="Schlueter J.A."/>
            <person name="Donoghue M.T."/>
            <person name="Azam S."/>
            <person name="Fan G."/>
            <person name="Whaley A.M."/>
            <person name="Farmer A.D."/>
            <person name="Sheridan J."/>
            <person name="Iwata A."/>
            <person name="Tuteja R."/>
            <person name="Penmetsa R.V."/>
            <person name="Wu W."/>
            <person name="Upadhyaya H.D."/>
            <person name="Yang S.P."/>
            <person name="Shah T."/>
            <person name="Saxena K.B."/>
            <person name="Michael T."/>
            <person name="McCombie W.R."/>
            <person name="Yang B."/>
            <person name="Zhang G."/>
            <person name="Yang H."/>
            <person name="Wang J."/>
            <person name="Spillane C."/>
            <person name="Cook D.R."/>
            <person name="May G.D."/>
            <person name="Xu X."/>
            <person name="Jackson S.A."/>
        </authorList>
    </citation>
    <scope>NUCLEOTIDE SEQUENCE [LARGE SCALE GENOMIC DNA]</scope>
</reference>
<dbReference type="FunFam" id="3.80.10.10:FF:000041">
    <property type="entry name" value="LRR receptor-like serine/threonine-protein kinase ERECTA"/>
    <property type="match status" value="1"/>
</dbReference>
<dbReference type="Gramene" id="C.cajan_31090.t">
    <property type="protein sequence ID" value="C.cajan_31090.t"/>
    <property type="gene ID" value="C.cajan_31090"/>
</dbReference>
<dbReference type="Proteomes" id="UP000075243">
    <property type="component" value="Unassembled WGS sequence"/>
</dbReference>
<keyword evidence="6" id="KW-0732">Signal</keyword>
<keyword evidence="8" id="KW-1133">Transmembrane helix</keyword>
<evidence type="ECO:0000256" key="7">
    <source>
        <dbReference type="ARBA" id="ARBA00022737"/>
    </source>
</evidence>
<dbReference type="SMART" id="SM00369">
    <property type="entry name" value="LRR_TYP"/>
    <property type="match status" value="5"/>
</dbReference>
<keyword evidence="12" id="KW-0808">Transferase</keyword>
<evidence type="ECO:0000256" key="3">
    <source>
        <dbReference type="ARBA" id="ARBA00022475"/>
    </source>
</evidence>
<evidence type="ECO:0000256" key="9">
    <source>
        <dbReference type="ARBA" id="ARBA00023136"/>
    </source>
</evidence>
<evidence type="ECO:0000256" key="1">
    <source>
        <dbReference type="ARBA" id="ARBA00004251"/>
    </source>
</evidence>
<dbReference type="FunFam" id="3.80.10.10:FF:000095">
    <property type="entry name" value="LRR receptor-like serine/threonine-protein kinase GSO1"/>
    <property type="match status" value="1"/>
</dbReference>
<evidence type="ECO:0000256" key="11">
    <source>
        <dbReference type="ARBA" id="ARBA00023180"/>
    </source>
</evidence>
<dbReference type="GO" id="GO:0016301">
    <property type="term" value="F:kinase activity"/>
    <property type="evidence" value="ECO:0007669"/>
    <property type="project" value="UniProtKB-KW"/>
</dbReference>
<keyword evidence="11" id="KW-0325">Glycoprotein</keyword>
<dbReference type="SUPFAM" id="SSF52058">
    <property type="entry name" value="L domain-like"/>
    <property type="match status" value="2"/>
</dbReference>
<dbReference type="InterPro" id="IPR001611">
    <property type="entry name" value="Leu-rich_rpt"/>
</dbReference>
<dbReference type="STRING" id="3821.A0A151RVT6"/>
<keyword evidence="9" id="KW-0472">Membrane</keyword>
<dbReference type="InterPro" id="IPR032675">
    <property type="entry name" value="LRR_dom_sf"/>
</dbReference>
<protein>
    <submittedName>
        <fullName evidence="12">LRR receptor-like serine/threonine-protein kinase FLS2</fullName>
    </submittedName>
</protein>
<evidence type="ECO:0000256" key="5">
    <source>
        <dbReference type="ARBA" id="ARBA00022692"/>
    </source>
</evidence>
<keyword evidence="10 12" id="KW-0675">Receptor</keyword>
<evidence type="ECO:0000313" key="12">
    <source>
        <dbReference type="EMBL" id="KYP46665.1"/>
    </source>
</evidence>
<keyword evidence="13" id="KW-1185">Reference proteome</keyword>
<keyword evidence="12" id="KW-0418">Kinase</keyword>
<organism evidence="12 13">
    <name type="scientific">Cajanus cajan</name>
    <name type="common">Pigeon pea</name>
    <name type="synonym">Cajanus indicus</name>
    <dbReference type="NCBI Taxonomy" id="3821"/>
    <lineage>
        <taxon>Eukaryota</taxon>
        <taxon>Viridiplantae</taxon>
        <taxon>Streptophyta</taxon>
        <taxon>Embryophyta</taxon>
        <taxon>Tracheophyta</taxon>
        <taxon>Spermatophyta</taxon>
        <taxon>Magnoliopsida</taxon>
        <taxon>eudicotyledons</taxon>
        <taxon>Gunneridae</taxon>
        <taxon>Pentapetalae</taxon>
        <taxon>rosids</taxon>
        <taxon>fabids</taxon>
        <taxon>Fabales</taxon>
        <taxon>Fabaceae</taxon>
        <taxon>Papilionoideae</taxon>
        <taxon>50 kb inversion clade</taxon>
        <taxon>NPAAA clade</taxon>
        <taxon>indigoferoid/millettioid clade</taxon>
        <taxon>Phaseoleae</taxon>
        <taxon>Cajanus</taxon>
    </lineage>
</organism>
<dbReference type="InterPro" id="IPR003591">
    <property type="entry name" value="Leu-rich_rpt_typical-subtyp"/>
</dbReference>
<evidence type="ECO:0000256" key="10">
    <source>
        <dbReference type="ARBA" id="ARBA00023170"/>
    </source>
</evidence>
<keyword evidence="7" id="KW-0677">Repeat</keyword>
<keyword evidence="5" id="KW-0812">Transmembrane</keyword>
<keyword evidence="4" id="KW-0433">Leucine-rich repeat</keyword>
<dbReference type="PANTHER" id="PTHR27004">
    <property type="entry name" value="RECEPTOR-LIKE PROTEIN 12 ISOFORM X1"/>
    <property type="match status" value="1"/>
</dbReference>
<dbReference type="Pfam" id="PF00560">
    <property type="entry name" value="LRR_1"/>
    <property type="match status" value="11"/>
</dbReference>
<dbReference type="EMBL" id="KQ483550">
    <property type="protein sequence ID" value="KYP46665.1"/>
    <property type="molecule type" value="Genomic_DNA"/>
</dbReference>
<dbReference type="OMA" id="FIPEYIC"/>
<evidence type="ECO:0000313" key="13">
    <source>
        <dbReference type="Proteomes" id="UP000075243"/>
    </source>
</evidence>
<comment type="similarity">
    <text evidence="2">Belongs to the RLP family.</text>
</comment>
<sequence length="500" mass="55562">MGQIPIEISSLTRLENLSIIRLDENNLSSPVSETFANFPNLTTLHLSSCRLTGKFPKKILQLATLSDIDLSFNYDLYGSLPEFPPNGPFQTLIVSHTRFSGVLPASINNLGQLSTLDLSNSHFNGTLPSSMSRLGELTYLLLSFNNFTGPIPSLNMSRNLIHLDLSHNDFTGSITSVHLEGLRELVLVDLQDNLLNGSLPSSLFSLPLLRSIQLSNNSLSGSIPQFLCNHSSLLVLDVSYNLFNGTIPECLTQSETLVVLNLQHNKFHGSIPDKFPVSCALKTLDFNNNLLKGLQLEFVKVLSLITSVDFSSNNFHGTIPEELMNFKRIIFLNLSHNALEGQIPSSIGNLKQIESLDLSSNNLDGEIPTQLENLNFLSYLNLSFNHLEGKIPVGTQLQSFDASSFAGNVELCGPPLIKNCSGEIHGLPMSPHGIGWNILRAELGFVLGLGLVIGPLLFWKQWRQHYWQRVDFILCCIFPQLSLEYETRGGHGYQVLRWRY</sequence>
<dbReference type="Gene3D" id="3.80.10.10">
    <property type="entry name" value="Ribonuclease Inhibitor"/>
    <property type="match status" value="3"/>
</dbReference>
<dbReference type="GO" id="GO:0005886">
    <property type="term" value="C:plasma membrane"/>
    <property type="evidence" value="ECO:0007669"/>
    <property type="project" value="UniProtKB-SubCell"/>
</dbReference>
<proteinExistence type="inferred from homology"/>
<dbReference type="PRINTS" id="PR00019">
    <property type="entry name" value="LEURICHRPT"/>
</dbReference>
<gene>
    <name evidence="12" type="ORF">KK1_031691</name>
</gene>
<keyword evidence="3" id="KW-1003">Cell membrane</keyword>
<name>A0A151RVT6_CAJCA</name>
<evidence type="ECO:0000256" key="8">
    <source>
        <dbReference type="ARBA" id="ARBA00022989"/>
    </source>
</evidence>
<evidence type="ECO:0000256" key="6">
    <source>
        <dbReference type="ARBA" id="ARBA00022729"/>
    </source>
</evidence>
<comment type="subcellular location">
    <subcellularLocation>
        <location evidence="1">Cell membrane</location>
        <topology evidence="1">Single-pass type I membrane protein</topology>
    </subcellularLocation>
</comment>
<accession>A0A151RVT6</accession>
<dbReference type="AlphaFoldDB" id="A0A151RVT6"/>
<dbReference type="PANTHER" id="PTHR27004:SF203">
    <property type="entry name" value="LEUCINE-RICH REPEAT-CONTAINING N-TERMINAL PLANT-TYPE DOMAIN-CONTAINING PROTEIN"/>
    <property type="match status" value="1"/>
</dbReference>
<evidence type="ECO:0000256" key="4">
    <source>
        <dbReference type="ARBA" id="ARBA00022614"/>
    </source>
</evidence>
<evidence type="ECO:0000256" key="2">
    <source>
        <dbReference type="ARBA" id="ARBA00009592"/>
    </source>
</evidence>